<evidence type="ECO:0000313" key="3">
    <source>
        <dbReference type="Proteomes" id="UP001054857"/>
    </source>
</evidence>
<reference evidence="2 3" key="1">
    <citation type="journal article" date="2021" name="Sci. Rep.">
        <title>Genome sequencing of the multicellular alga Astrephomene provides insights into convergent evolution of germ-soma differentiation.</title>
        <authorList>
            <person name="Yamashita S."/>
            <person name="Yamamoto K."/>
            <person name="Matsuzaki R."/>
            <person name="Suzuki S."/>
            <person name="Yamaguchi H."/>
            <person name="Hirooka S."/>
            <person name="Minakuchi Y."/>
            <person name="Miyagishima S."/>
            <person name="Kawachi M."/>
            <person name="Toyoda A."/>
            <person name="Nozaki H."/>
        </authorList>
    </citation>
    <scope>NUCLEOTIDE SEQUENCE [LARGE SCALE GENOMIC DNA]</scope>
    <source>
        <strain evidence="2 3">NIES-4017</strain>
    </source>
</reference>
<accession>A0AAD3DTV0</accession>
<proteinExistence type="predicted"/>
<dbReference type="Proteomes" id="UP001054857">
    <property type="component" value="Unassembled WGS sequence"/>
</dbReference>
<feature type="compositionally biased region" description="Polar residues" evidence="1">
    <location>
        <begin position="166"/>
        <end position="182"/>
    </location>
</feature>
<keyword evidence="3" id="KW-1185">Reference proteome</keyword>
<feature type="compositionally biased region" description="Low complexity" evidence="1">
    <location>
        <begin position="93"/>
        <end position="108"/>
    </location>
</feature>
<feature type="compositionally biased region" description="Low complexity" evidence="1">
    <location>
        <begin position="183"/>
        <end position="210"/>
    </location>
</feature>
<organism evidence="2 3">
    <name type="scientific">Astrephomene gubernaculifera</name>
    <dbReference type="NCBI Taxonomy" id="47775"/>
    <lineage>
        <taxon>Eukaryota</taxon>
        <taxon>Viridiplantae</taxon>
        <taxon>Chlorophyta</taxon>
        <taxon>core chlorophytes</taxon>
        <taxon>Chlorophyceae</taxon>
        <taxon>CS clade</taxon>
        <taxon>Chlamydomonadales</taxon>
        <taxon>Astrephomenaceae</taxon>
        <taxon>Astrephomene</taxon>
    </lineage>
</organism>
<evidence type="ECO:0000313" key="2">
    <source>
        <dbReference type="EMBL" id="GFR46967.1"/>
    </source>
</evidence>
<comment type="caution">
    <text evidence="2">The sequence shown here is derived from an EMBL/GenBank/DDBJ whole genome shotgun (WGS) entry which is preliminary data.</text>
</comment>
<name>A0AAD3DTV0_9CHLO</name>
<feature type="compositionally biased region" description="Low complexity" evidence="1">
    <location>
        <begin position="297"/>
        <end position="317"/>
    </location>
</feature>
<sequence length="387" mass="39625">MLLLGHGQHIASTPIAAGRHVLLVPQRPHISSAAGLQPRRRLSPTVTATPRRRVNRELLDNVDTTDLDGIPGNGLQRPGPGVDEYGSGLYNNPASSPADAQPSSWDADNQSPGVATGPYDDPYSWLPDPQGQHQHPSAAEDSRGATAPHSSSGYGGYEEYGSNNYPTDSNTGRQPATNGAQTPSYPASLSPSPAAASAASVSATVTGRQQQHLRQRRGQRDRTEQQGGDPKPPHTDADWGEPDPLTDWGGFAAAGSTGWDEDDDTATAASASYDPQSGAYYASSAPRDSLGGGFGSSTGWDGSSGSAGSNPASSSSSGRHHNGAADSSKAWPRPSEGAAAGGTGQEPDGTGVPNGWSAYGSPPDGWADARFAQDVEYDGGGGSGRGG</sequence>
<feature type="region of interest" description="Disordered" evidence="1">
    <location>
        <begin position="32"/>
        <end position="367"/>
    </location>
</feature>
<gene>
    <name evidence="2" type="ORF">Agub_g8619</name>
</gene>
<dbReference type="AlphaFoldDB" id="A0AAD3DTV0"/>
<evidence type="ECO:0000256" key="1">
    <source>
        <dbReference type="SAM" id="MobiDB-lite"/>
    </source>
</evidence>
<protein>
    <submittedName>
        <fullName evidence="2">Uncharacterized protein</fullName>
    </submittedName>
</protein>
<feature type="non-terminal residue" evidence="2">
    <location>
        <position position="387"/>
    </location>
</feature>
<dbReference type="EMBL" id="BMAR01000016">
    <property type="protein sequence ID" value="GFR46967.1"/>
    <property type="molecule type" value="Genomic_DNA"/>
</dbReference>